<name>A0A220VEV3_9GAMM</name>
<gene>
    <name evidence="6" type="ORF">CF386_07725</name>
</gene>
<dbReference type="Pfam" id="PF03466">
    <property type="entry name" value="LysR_substrate"/>
    <property type="match status" value="1"/>
</dbReference>
<sequence>MKELDGLLLFAVVCKHMSFVNASRELNVPNTTLSRKIKALETHVGGKLLERTTRSLRLTDLGQKVYIKATKILETIDELKKEVDDASNIPAGELKISCPRAIAQTLLLPLFTDFKRAFSKITLRINTSPRYLNFIDHKLDFAFRFGHIPDSNLISMALTEISYILVSSPNYATNINVSHPSQLSQFDKIIYLNEDKVQEWELSHNKEILKLNMDGQIYSDDFNLTLSLVLMGRGIAYLPCTFVRKHLISGELIQILPDWKSTKLPLRLLYSEKSNLSKKSKSFIDFVREQKSKLNNYL</sequence>
<dbReference type="CDD" id="cd08422">
    <property type="entry name" value="PBP2_CrgA_like"/>
    <property type="match status" value="1"/>
</dbReference>
<dbReference type="InterPro" id="IPR000847">
    <property type="entry name" value="LysR_HTH_N"/>
</dbReference>
<dbReference type="FunFam" id="1.10.10.10:FF:000001">
    <property type="entry name" value="LysR family transcriptional regulator"/>
    <property type="match status" value="1"/>
</dbReference>
<evidence type="ECO:0000313" key="6">
    <source>
        <dbReference type="EMBL" id="ASK78948.1"/>
    </source>
</evidence>
<dbReference type="KEGG" id="pmai:CF386_07725"/>
<keyword evidence="4" id="KW-0804">Transcription</keyword>
<evidence type="ECO:0000256" key="1">
    <source>
        <dbReference type="ARBA" id="ARBA00009437"/>
    </source>
</evidence>
<dbReference type="Pfam" id="PF00126">
    <property type="entry name" value="HTH_1"/>
    <property type="match status" value="1"/>
</dbReference>
<dbReference type="EMBL" id="CP022356">
    <property type="protein sequence ID" value="ASK78948.1"/>
    <property type="molecule type" value="Genomic_DNA"/>
</dbReference>
<keyword evidence="3" id="KW-0238">DNA-binding</keyword>
<dbReference type="GO" id="GO:0043565">
    <property type="term" value="F:sequence-specific DNA binding"/>
    <property type="evidence" value="ECO:0007669"/>
    <property type="project" value="TreeGrafter"/>
</dbReference>
<dbReference type="OrthoDB" id="9815676at2"/>
<evidence type="ECO:0000313" key="7">
    <source>
        <dbReference type="Proteomes" id="UP000242175"/>
    </source>
</evidence>
<protein>
    <submittedName>
        <fullName evidence="6">LysR family transcriptional regulator</fullName>
    </submittedName>
</protein>
<dbReference type="SUPFAM" id="SSF46785">
    <property type="entry name" value="Winged helix' DNA-binding domain"/>
    <property type="match status" value="1"/>
</dbReference>
<evidence type="ECO:0000259" key="5">
    <source>
        <dbReference type="PROSITE" id="PS50931"/>
    </source>
</evidence>
<dbReference type="InterPro" id="IPR005119">
    <property type="entry name" value="LysR_subst-bd"/>
</dbReference>
<comment type="similarity">
    <text evidence="1">Belongs to the LysR transcriptional regulatory family.</text>
</comment>
<accession>A0A220VEV3</accession>
<dbReference type="Proteomes" id="UP000242175">
    <property type="component" value="Chromosome small"/>
</dbReference>
<dbReference type="InterPro" id="IPR036390">
    <property type="entry name" value="WH_DNA-bd_sf"/>
</dbReference>
<dbReference type="RefSeq" id="WP_089073856.1">
    <property type="nucleotide sequence ID" value="NZ_CBCSAM010000006.1"/>
</dbReference>
<keyword evidence="7" id="KW-1185">Reference proteome</keyword>
<feature type="domain" description="HTH lysR-type" evidence="5">
    <location>
        <begin position="1"/>
        <end position="59"/>
    </location>
</feature>
<dbReference type="GO" id="GO:0003700">
    <property type="term" value="F:DNA-binding transcription factor activity"/>
    <property type="evidence" value="ECO:0007669"/>
    <property type="project" value="InterPro"/>
</dbReference>
<reference evidence="6 7" key="1">
    <citation type="journal article" date="2016" name="Int. J. Syst. Evol. Microbiol.">
        <title>Paraphotobacterium marinum gen. nov., sp. nov., a member of the family Vibrionaceae, isolated from surface seawater.</title>
        <authorList>
            <person name="Huang Z."/>
            <person name="Dong C."/>
            <person name="Shao Z."/>
        </authorList>
    </citation>
    <scope>NUCLEOTIDE SEQUENCE [LARGE SCALE GENOMIC DNA]</scope>
    <source>
        <strain evidence="6 7">NSCS20N07D</strain>
    </source>
</reference>
<evidence type="ECO:0000256" key="4">
    <source>
        <dbReference type="ARBA" id="ARBA00023163"/>
    </source>
</evidence>
<evidence type="ECO:0000256" key="3">
    <source>
        <dbReference type="ARBA" id="ARBA00023125"/>
    </source>
</evidence>
<keyword evidence="2" id="KW-0805">Transcription regulation</keyword>
<dbReference type="SUPFAM" id="SSF53850">
    <property type="entry name" value="Periplasmic binding protein-like II"/>
    <property type="match status" value="1"/>
</dbReference>
<dbReference type="PROSITE" id="PS50931">
    <property type="entry name" value="HTH_LYSR"/>
    <property type="match status" value="1"/>
</dbReference>
<dbReference type="InterPro" id="IPR058163">
    <property type="entry name" value="LysR-type_TF_proteobact-type"/>
</dbReference>
<dbReference type="InterPro" id="IPR036388">
    <property type="entry name" value="WH-like_DNA-bd_sf"/>
</dbReference>
<organism evidence="6 7">
    <name type="scientific">Paraphotobacterium marinum</name>
    <dbReference type="NCBI Taxonomy" id="1755811"/>
    <lineage>
        <taxon>Bacteria</taxon>
        <taxon>Pseudomonadati</taxon>
        <taxon>Pseudomonadota</taxon>
        <taxon>Gammaproteobacteria</taxon>
        <taxon>Vibrionales</taxon>
        <taxon>Vibrionaceae</taxon>
        <taxon>Paraphotobacterium</taxon>
    </lineage>
</organism>
<evidence type="ECO:0000256" key="2">
    <source>
        <dbReference type="ARBA" id="ARBA00023015"/>
    </source>
</evidence>
<dbReference type="PANTHER" id="PTHR30537:SF5">
    <property type="entry name" value="HTH-TYPE TRANSCRIPTIONAL ACTIVATOR TTDR-RELATED"/>
    <property type="match status" value="1"/>
</dbReference>
<dbReference type="Gene3D" id="1.10.10.10">
    <property type="entry name" value="Winged helix-like DNA-binding domain superfamily/Winged helix DNA-binding domain"/>
    <property type="match status" value="1"/>
</dbReference>
<dbReference type="AlphaFoldDB" id="A0A220VEV3"/>
<dbReference type="GO" id="GO:0006351">
    <property type="term" value="P:DNA-templated transcription"/>
    <property type="evidence" value="ECO:0007669"/>
    <property type="project" value="TreeGrafter"/>
</dbReference>
<dbReference type="PANTHER" id="PTHR30537">
    <property type="entry name" value="HTH-TYPE TRANSCRIPTIONAL REGULATOR"/>
    <property type="match status" value="1"/>
</dbReference>
<dbReference type="Gene3D" id="3.40.190.290">
    <property type="match status" value="1"/>
</dbReference>
<proteinExistence type="inferred from homology"/>